<keyword evidence="6" id="KW-0456">Lyase</keyword>
<evidence type="ECO:0000256" key="1">
    <source>
        <dbReference type="ARBA" id="ARBA00004741"/>
    </source>
</evidence>
<dbReference type="Proteomes" id="UP000177565">
    <property type="component" value="Unassembled WGS sequence"/>
</dbReference>
<proteinExistence type="predicted"/>
<evidence type="ECO:0000256" key="5">
    <source>
        <dbReference type="ARBA" id="ARBA00023222"/>
    </source>
</evidence>
<evidence type="ECO:0000256" key="3">
    <source>
        <dbReference type="ARBA" id="ARBA00022605"/>
    </source>
</evidence>
<evidence type="ECO:0000256" key="6">
    <source>
        <dbReference type="ARBA" id="ARBA00023239"/>
    </source>
</evidence>
<comment type="catalytic activity">
    <reaction evidence="7">
        <text>prephenate + H(+) = 3-phenylpyruvate + CO2 + H2O</text>
        <dbReference type="Rhea" id="RHEA:21648"/>
        <dbReference type="ChEBI" id="CHEBI:15377"/>
        <dbReference type="ChEBI" id="CHEBI:15378"/>
        <dbReference type="ChEBI" id="CHEBI:16526"/>
        <dbReference type="ChEBI" id="CHEBI:18005"/>
        <dbReference type="ChEBI" id="CHEBI:29934"/>
        <dbReference type="EC" id="4.2.1.51"/>
    </reaction>
</comment>
<dbReference type="STRING" id="1802312.A3C06_02115"/>
<dbReference type="Pfam" id="PF00800">
    <property type="entry name" value="PDT"/>
    <property type="match status" value="1"/>
</dbReference>
<evidence type="ECO:0000256" key="8">
    <source>
        <dbReference type="PIRSR" id="PIRSR001500-2"/>
    </source>
</evidence>
<dbReference type="PIRSF" id="PIRSF001500">
    <property type="entry name" value="Chor_mut_pdt_Ppr"/>
    <property type="match status" value="1"/>
</dbReference>
<name>A0A1G2MWJ4_9BACT</name>
<reference evidence="10 11" key="1">
    <citation type="journal article" date="2016" name="Nat. Commun.">
        <title>Thousands of microbial genomes shed light on interconnected biogeochemical processes in an aquifer system.</title>
        <authorList>
            <person name="Anantharaman K."/>
            <person name="Brown C.T."/>
            <person name="Hug L.A."/>
            <person name="Sharon I."/>
            <person name="Castelle C.J."/>
            <person name="Probst A.J."/>
            <person name="Thomas B.C."/>
            <person name="Singh A."/>
            <person name="Wilkins M.J."/>
            <person name="Karaoz U."/>
            <person name="Brodie E.L."/>
            <person name="Williams K.H."/>
            <person name="Hubbard S.S."/>
            <person name="Banfield J.F."/>
        </authorList>
    </citation>
    <scope>NUCLEOTIDE SEQUENCE [LARGE SCALE GENOMIC DNA]</scope>
</reference>
<keyword evidence="3" id="KW-0028">Amino-acid biosynthesis</keyword>
<accession>A0A1G2MWJ4</accession>
<gene>
    <name evidence="10" type="ORF">A3C06_02115</name>
</gene>
<evidence type="ECO:0000256" key="7">
    <source>
        <dbReference type="ARBA" id="ARBA00047848"/>
    </source>
</evidence>
<evidence type="ECO:0000256" key="2">
    <source>
        <dbReference type="ARBA" id="ARBA00013147"/>
    </source>
</evidence>
<dbReference type="PANTHER" id="PTHR21022">
    <property type="entry name" value="PREPHENATE DEHYDRATASE P PROTEIN"/>
    <property type="match status" value="1"/>
</dbReference>
<dbReference type="InterPro" id="IPR008242">
    <property type="entry name" value="Chor_mutase/pphenate_deHydtase"/>
</dbReference>
<dbReference type="GO" id="GO:0004664">
    <property type="term" value="F:prephenate dehydratase activity"/>
    <property type="evidence" value="ECO:0007669"/>
    <property type="project" value="UniProtKB-EC"/>
</dbReference>
<dbReference type="GO" id="GO:0005737">
    <property type="term" value="C:cytoplasm"/>
    <property type="evidence" value="ECO:0007669"/>
    <property type="project" value="TreeGrafter"/>
</dbReference>
<dbReference type="Gene3D" id="3.30.70.260">
    <property type="match status" value="1"/>
</dbReference>
<dbReference type="EC" id="4.2.1.51" evidence="2"/>
<keyword evidence="5" id="KW-0584">Phenylalanine biosynthesis</keyword>
<dbReference type="InterPro" id="IPR001086">
    <property type="entry name" value="Preph_deHydtase"/>
</dbReference>
<dbReference type="UniPathway" id="UPA00121">
    <property type="reaction ID" value="UER00345"/>
</dbReference>
<comment type="pathway">
    <text evidence="1">Amino-acid biosynthesis; L-phenylalanine biosynthesis; phenylpyruvate from prephenate: step 1/1.</text>
</comment>
<evidence type="ECO:0000259" key="9">
    <source>
        <dbReference type="PROSITE" id="PS51171"/>
    </source>
</evidence>
<dbReference type="PROSITE" id="PS51171">
    <property type="entry name" value="PREPHENATE_DEHYDR_3"/>
    <property type="match status" value="1"/>
</dbReference>
<comment type="caution">
    <text evidence="10">The sequence shown here is derived from an EMBL/GenBank/DDBJ whole genome shotgun (WGS) entry which is preliminary data.</text>
</comment>
<organism evidence="10 11">
    <name type="scientific">Candidatus Taylorbacteria bacterium RIFCSPHIGHO2_02_FULL_46_13</name>
    <dbReference type="NCBI Taxonomy" id="1802312"/>
    <lineage>
        <taxon>Bacteria</taxon>
        <taxon>Candidatus Tayloriibacteriota</taxon>
    </lineage>
</organism>
<dbReference type="PANTHER" id="PTHR21022:SF19">
    <property type="entry name" value="PREPHENATE DEHYDRATASE-RELATED"/>
    <property type="match status" value="1"/>
</dbReference>
<keyword evidence="4" id="KW-0057">Aromatic amino acid biosynthesis</keyword>
<protein>
    <recommendedName>
        <fullName evidence="2">prephenate dehydratase</fullName>
        <ecNumber evidence="2">4.2.1.51</ecNumber>
    </recommendedName>
</protein>
<dbReference type="EMBL" id="MHRQ01000007">
    <property type="protein sequence ID" value="OHA27301.1"/>
    <property type="molecule type" value="Genomic_DNA"/>
</dbReference>
<feature type="domain" description="Prephenate dehydratase" evidence="9">
    <location>
        <begin position="3"/>
        <end position="201"/>
    </location>
</feature>
<feature type="site" description="Essential for prephenate dehydratase activity" evidence="8">
    <location>
        <position position="193"/>
    </location>
</feature>
<dbReference type="GO" id="GO:0009094">
    <property type="term" value="P:L-phenylalanine biosynthetic process"/>
    <property type="evidence" value="ECO:0007669"/>
    <property type="project" value="UniProtKB-UniPathway"/>
</dbReference>
<dbReference type="SUPFAM" id="SSF53850">
    <property type="entry name" value="Periplasmic binding protein-like II"/>
    <property type="match status" value="1"/>
</dbReference>
<evidence type="ECO:0000256" key="4">
    <source>
        <dbReference type="ARBA" id="ARBA00023141"/>
    </source>
</evidence>
<evidence type="ECO:0000313" key="11">
    <source>
        <dbReference type="Proteomes" id="UP000177565"/>
    </source>
</evidence>
<sequence>MNNVTFLGPVGATFSHDAYDMLAEIYDAPQVIADGAHTNCIPASVNTEILKLIAQHGGYGAVAMETKAEARVTETLESFVKLLQTYSNGTFCPFHVSGAIKMKLHFCLMVRQDVSRESIKGIIAHPKALGACKEHIASMKFITINTSSNGEAARLVAEDDRYASYAALGPKSASLKYGLHVLDETFEDSEAITTFFLITPTTHKVVTGKRNRALIVFKTVHKPAALVRALEPFKKLNLIQIHSAHAGNHTYHFVIEIDVAERQLAVFKRAMRRFKRRILWWRRVEQHIAFGPFEVLSR</sequence>
<evidence type="ECO:0000313" key="10">
    <source>
        <dbReference type="EMBL" id="OHA27301.1"/>
    </source>
</evidence>
<dbReference type="AlphaFoldDB" id="A0A1G2MWJ4"/>
<dbReference type="Gene3D" id="3.40.190.10">
    <property type="entry name" value="Periplasmic binding protein-like II"/>
    <property type="match status" value="2"/>
</dbReference>